<evidence type="ECO:0000313" key="5">
    <source>
        <dbReference type="EMBL" id="MFF3573258.1"/>
    </source>
</evidence>
<dbReference type="InterPro" id="IPR049449">
    <property type="entry name" value="TesB_ACOT8-like_N"/>
</dbReference>
<dbReference type="RefSeq" id="WP_051194411.1">
    <property type="nucleotide sequence ID" value="NZ_JBIAQY010000018.1"/>
</dbReference>
<dbReference type="InterPro" id="IPR049450">
    <property type="entry name" value="ACOT8-like_C"/>
</dbReference>
<evidence type="ECO:0000256" key="2">
    <source>
        <dbReference type="ARBA" id="ARBA00022801"/>
    </source>
</evidence>
<comment type="caution">
    <text evidence="5">The sequence shown here is derived from an EMBL/GenBank/DDBJ whole genome shotgun (WGS) entry which is preliminary data.</text>
</comment>
<dbReference type="InterPro" id="IPR003703">
    <property type="entry name" value="Acyl_CoA_thio"/>
</dbReference>
<dbReference type="SUPFAM" id="SSF54637">
    <property type="entry name" value="Thioesterase/thiol ester dehydrase-isomerase"/>
    <property type="match status" value="2"/>
</dbReference>
<organism evidence="5 6">
    <name type="scientific">Nocardia jiangxiensis</name>
    <dbReference type="NCBI Taxonomy" id="282685"/>
    <lineage>
        <taxon>Bacteria</taxon>
        <taxon>Bacillati</taxon>
        <taxon>Actinomycetota</taxon>
        <taxon>Actinomycetes</taxon>
        <taxon>Mycobacteriales</taxon>
        <taxon>Nocardiaceae</taxon>
        <taxon>Nocardia</taxon>
    </lineage>
</organism>
<protein>
    <submittedName>
        <fullName evidence="5">Acyl-CoA thioesterase</fullName>
    </submittedName>
</protein>
<dbReference type="CDD" id="cd03444">
    <property type="entry name" value="Thioesterase_II_repeat1"/>
    <property type="match status" value="1"/>
</dbReference>
<dbReference type="Pfam" id="PF20789">
    <property type="entry name" value="4HBT_3C"/>
    <property type="match status" value="1"/>
</dbReference>
<accession>A0ABW6SAF0</accession>
<dbReference type="InterPro" id="IPR042171">
    <property type="entry name" value="Acyl-CoA_hotdog"/>
</dbReference>
<dbReference type="PANTHER" id="PTHR11066:SF34">
    <property type="entry name" value="ACYL-COENZYME A THIOESTERASE 8"/>
    <property type="match status" value="1"/>
</dbReference>
<evidence type="ECO:0000256" key="1">
    <source>
        <dbReference type="ARBA" id="ARBA00006538"/>
    </source>
</evidence>
<feature type="domain" description="Acyl-CoA thioesterase-like N-terminal HotDog" evidence="3">
    <location>
        <begin position="41"/>
        <end position="118"/>
    </location>
</feature>
<feature type="domain" description="Acyl-CoA thioesterase-like C-terminal" evidence="4">
    <location>
        <begin position="168"/>
        <end position="263"/>
    </location>
</feature>
<keyword evidence="6" id="KW-1185">Reference proteome</keyword>
<comment type="similarity">
    <text evidence="1">Belongs to the C/M/P thioester hydrolase family.</text>
</comment>
<evidence type="ECO:0000259" key="4">
    <source>
        <dbReference type="Pfam" id="PF20789"/>
    </source>
</evidence>
<dbReference type="Pfam" id="PF13622">
    <property type="entry name" value="4HBT_3"/>
    <property type="match status" value="1"/>
</dbReference>
<reference evidence="5 6" key="1">
    <citation type="submission" date="2024-10" db="EMBL/GenBank/DDBJ databases">
        <title>The Natural Products Discovery Center: Release of the First 8490 Sequenced Strains for Exploring Actinobacteria Biosynthetic Diversity.</title>
        <authorList>
            <person name="Kalkreuter E."/>
            <person name="Kautsar S.A."/>
            <person name="Yang D."/>
            <person name="Bader C.D."/>
            <person name="Teijaro C.N."/>
            <person name="Fluegel L."/>
            <person name="Davis C.M."/>
            <person name="Simpson J.R."/>
            <person name="Lauterbach L."/>
            <person name="Steele A.D."/>
            <person name="Gui C."/>
            <person name="Meng S."/>
            <person name="Li G."/>
            <person name="Viehrig K."/>
            <person name="Ye F."/>
            <person name="Su P."/>
            <person name="Kiefer A.F."/>
            <person name="Nichols A."/>
            <person name="Cepeda A.J."/>
            <person name="Yan W."/>
            <person name="Fan B."/>
            <person name="Jiang Y."/>
            <person name="Adhikari A."/>
            <person name="Zheng C.-J."/>
            <person name="Schuster L."/>
            <person name="Cowan T.M."/>
            <person name="Smanski M.J."/>
            <person name="Chevrette M.G."/>
            <person name="De Carvalho L.P.S."/>
            <person name="Shen B."/>
        </authorList>
    </citation>
    <scope>NUCLEOTIDE SEQUENCE [LARGE SCALE GENOMIC DNA]</scope>
    <source>
        <strain evidence="5 6">NPDC002593</strain>
    </source>
</reference>
<dbReference type="Gene3D" id="2.40.160.210">
    <property type="entry name" value="Acyl-CoA thioesterase, double hotdog domain"/>
    <property type="match status" value="1"/>
</dbReference>
<dbReference type="CDD" id="cd03445">
    <property type="entry name" value="Thioesterase_II_repeat2"/>
    <property type="match status" value="1"/>
</dbReference>
<proteinExistence type="inferred from homology"/>
<dbReference type="PANTHER" id="PTHR11066">
    <property type="entry name" value="ACYL-COA THIOESTERASE"/>
    <property type="match status" value="1"/>
</dbReference>
<evidence type="ECO:0000259" key="3">
    <source>
        <dbReference type="Pfam" id="PF13622"/>
    </source>
</evidence>
<name>A0ABW6SAF0_9NOCA</name>
<gene>
    <name evidence="5" type="ORF">ACFYXQ_36405</name>
</gene>
<dbReference type="EMBL" id="JBIAQY010000018">
    <property type="protein sequence ID" value="MFF3573258.1"/>
    <property type="molecule type" value="Genomic_DNA"/>
</dbReference>
<keyword evidence="2" id="KW-0378">Hydrolase</keyword>
<evidence type="ECO:0000313" key="6">
    <source>
        <dbReference type="Proteomes" id="UP001601992"/>
    </source>
</evidence>
<sequence>MPEVAAPSSADQLRTVPLTDVLELDRIDRGLFRSVHLFEVDRALYGGQVMAQALLACGATVEPDRLPHSLHGYFLRRGNGARPVLFRVDNDRDGRSYSARRVVALQEGEVIFNMSASFRTVADGEERTVSEVSPRLRPEQCPAITPDPELALRVRVQDWSSPDEFFPTRFWVRPNGELPQDDPLGHAAAIAYMSDFSAGLQRTVGSEVLGPSLDHALWFHRTPRWDDWLFVDLGRGVSAGRRGWYSGTVVDNGEIVASLTQEMAYTDRPSRREAPDGR</sequence>
<dbReference type="Proteomes" id="UP001601992">
    <property type="component" value="Unassembled WGS sequence"/>
</dbReference>
<dbReference type="InterPro" id="IPR029069">
    <property type="entry name" value="HotDog_dom_sf"/>
</dbReference>